<organism evidence="2 3">
    <name type="scientific">Polarella glacialis</name>
    <name type="common">Dinoflagellate</name>
    <dbReference type="NCBI Taxonomy" id="89957"/>
    <lineage>
        <taxon>Eukaryota</taxon>
        <taxon>Sar</taxon>
        <taxon>Alveolata</taxon>
        <taxon>Dinophyceae</taxon>
        <taxon>Suessiales</taxon>
        <taxon>Suessiaceae</taxon>
        <taxon>Polarella</taxon>
    </lineage>
</organism>
<evidence type="ECO:0000313" key="2">
    <source>
        <dbReference type="EMBL" id="CAE8640422.1"/>
    </source>
</evidence>
<feature type="compositionally biased region" description="Acidic residues" evidence="1">
    <location>
        <begin position="254"/>
        <end position="294"/>
    </location>
</feature>
<dbReference type="EMBL" id="CAJNNV010032590">
    <property type="protein sequence ID" value="CAE8640422.1"/>
    <property type="molecule type" value="Genomic_DNA"/>
</dbReference>
<name>A0A813HSQ8_POLGL</name>
<evidence type="ECO:0000313" key="3">
    <source>
        <dbReference type="Proteomes" id="UP000654075"/>
    </source>
</evidence>
<gene>
    <name evidence="2" type="ORF">PGLA1383_LOCUS55296</name>
</gene>
<accession>A0A813HSQ8</accession>
<dbReference type="Proteomes" id="UP000654075">
    <property type="component" value="Unassembled WGS sequence"/>
</dbReference>
<evidence type="ECO:0000256" key="1">
    <source>
        <dbReference type="SAM" id="MobiDB-lite"/>
    </source>
</evidence>
<protein>
    <submittedName>
        <fullName evidence="2">Uncharacterized protein</fullName>
    </submittedName>
</protein>
<keyword evidence="3" id="KW-1185">Reference proteome</keyword>
<dbReference type="AlphaFoldDB" id="A0A813HSQ8"/>
<feature type="region of interest" description="Disordered" evidence="1">
    <location>
        <begin position="254"/>
        <end position="301"/>
    </location>
</feature>
<comment type="caution">
    <text evidence="2">The sequence shown here is derived from an EMBL/GenBank/DDBJ whole genome shotgun (WGS) entry which is preliminary data.</text>
</comment>
<proteinExistence type="predicted"/>
<reference evidence="2" key="1">
    <citation type="submission" date="2021-02" db="EMBL/GenBank/DDBJ databases">
        <authorList>
            <person name="Dougan E. K."/>
            <person name="Rhodes N."/>
            <person name="Thang M."/>
            <person name="Chan C."/>
        </authorList>
    </citation>
    <scope>NUCLEOTIDE SEQUENCE</scope>
</reference>
<sequence length="301" mass="33818">MEEVEYFVPHLLPARGMRRLLVDVGPRHVVKLSRLVLAVASTRFSEGDHTDVGNDGPHQELHRHYDPMPGHFSENVDKKLETIKLSGSLAAANDHDTVSPDEVVSFAFEAQIIKRQHTVVAQKRDVQITKKKQLVNHFFRGPVMAEIDEETTVKVPGQFVKARNTCSLVQVVVPDNLAYSFVGRVFSITFDTDCSVYACEMFGTLFEVPETVDVSNDRSPYIFDKLSLEHGNSRLQIIEAEKLRIAGLVLHGEELDEDEVRDDDEETEEDQEEVEEDPDAEAEEGEEEEEAEAGEDGRDAA</sequence>